<dbReference type="PANTHER" id="PTHR24321">
    <property type="entry name" value="DEHYDROGENASES, SHORT CHAIN"/>
    <property type="match status" value="1"/>
</dbReference>
<dbReference type="EMBL" id="BAAAYV010000012">
    <property type="protein sequence ID" value="GAA3662132.1"/>
    <property type="molecule type" value="Genomic_DNA"/>
</dbReference>
<reference evidence="4" key="1">
    <citation type="journal article" date="2019" name="Int. J. Syst. Evol. Microbiol.">
        <title>The Global Catalogue of Microorganisms (GCM) 10K type strain sequencing project: providing services to taxonomists for standard genome sequencing and annotation.</title>
        <authorList>
            <consortium name="The Broad Institute Genomics Platform"/>
            <consortium name="The Broad Institute Genome Sequencing Center for Infectious Disease"/>
            <person name="Wu L."/>
            <person name="Ma J."/>
        </authorList>
    </citation>
    <scope>NUCLEOTIDE SEQUENCE [LARGE SCALE GENOMIC DNA]</scope>
    <source>
        <strain evidence="4">JCM 16546</strain>
    </source>
</reference>
<gene>
    <name evidence="3" type="ORF">GCM10022202_24470</name>
</gene>
<dbReference type="PRINTS" id="PR00081">
    <property type="entry name" value="GDHRDH"/>
</dbReference>
<comment type="similarity">
    <text evidence="1">Belongs to the short-chain dehydrogenases/reductases (SDR) family.</text>
</comment>
<accession>A0ABP7BKL7</accession>
<protein>
    <submittedName>
        <fullName evidence="3">SDR family oxidoreductase</fullName>
    </submittedName>
</protein>
<dbReference type="SUPFAM" id="SSF51735">
    <property type="entry name" value="NAD(P)-binding Rossmann-fold domains"/>
    <property type="match status" value="1"/>
</dbReference>
<keyword evidence="2" id="KW-0560">Oxidoreductase</keyword>
<keyword evidence="4" id="KW-1185">Reference proteome</keyword>
<evidence type="ECO:0000313" key="4">
    <source>
        <dbReference type="Proteomes" id="UP001410795"/>
    </source>
</evidence>
<dbReference type="CDD" id="cd05233">
    <property type="entry name" value="SDR_c"/>
    <property type="match status" value="1"/>
</dbReference>
<evidence type="ECO:0000256" key="1">
    <source>
        <dbReference type="ARBA" id="ARBA00006484"/>
    </source>
</evidence>
<dbReference type="InterPro" id="IPR002347">
    <property type="entry name" value="SDR_fam"/>
</dbReference>
<dbReference type="PANTHER" id="PTHR24321:SF15">
    <property type="entry name" value="OXIDOREDUCTASE UCPA"/>
    <property type="match status" value="1"/>
</dbReference>
<dbReference type="Gene3D" id="3.40.50.720">
    <property type="entry name" value="NAD(P)-binding Rossmann-like Domain"/>
    <property type="match status" value="1"/>
</dbReference>
<proteinExistence type="inferred from homology"/>
<organism evidence="3 4">
    <name type="scientific">Microbacterium marinilacus</name>
    <dbReference type="NCBI Taxonomy" id="415209"/>
    <lineage>
        <taxon>Bacteria</taxon>
        <taxon>Bacillati</taxon>
        <taxon>Actinomycetota</taxon>
        <taxon>Actinomycetes</taxon>
        <taxon>Micrococcales</taxon>
        <taxon>Microbacteriaceae</taxon>
        <taxon>Microbacterium</taxon>
    </lineage>
</organism>
<comment type="caution">
    <text evidence="3">The sequence shown here is derived from an EMBL/GenBank/DDBJ whole genome shotgun (WGS) entry which is preliminary data.</text>
</comment>
<sequence length="285" mass="29079">MRFDGQTVVVTGAASGLGRASAERLAGEGANVVAVDRDSAVHEVAEALPGDALAVVADISAEADVDAYMAAGIERFGRIDLFHLNAGIFGAFAALPDLEVDDFERVMRVNVTGQFLGIRAAFRHYRDRRSGGAIAVTASIASLTAAADLLPYHTSKHAVVGLVRGAAVYGGPIGVRVNGVAPGIVPTQLFADAATTQGGKNDMVVRAGTTPLRRAGAASEIAGAVAFLLSGDSSYTTGQILAADGGASIVNTVRPAGGAGAWDAEALDAATYTAEEWEAAKEARR</sequence>
<dbReference type="RefSeq" id="WP_221859414.1">
    <property type="nucleotide sequence ID" value="NZ_BAAAYV010000012.1"/>
</dbReference>
<dbReference type="Proteomes" id="UP001410795">
    <property type="component" value="Unassembled WGS sequence"/>
</dbReference>
<evidence type="ECO:0000313" key="3">
    <source>
        <dbReference type="EMBL" id="GAA3662132.1"/>
    </source>
</evidence>
<dbReference type="InterPro" id="IPR036291">
    <property type="entry name" value="NAD(P)-bd_dom_sf"/>
</dbReference>
<name>A0ABP7BKL7_9MICO</name>
<evidence type="ECO:0000256" key="2">
    <source>
        <dbReference type="ARBA" id="ARBA00023002"/>
    </source>
</evidence>
<dbReference type="Pfam" id="PF13561">
    <property type="entry name" value="adh_short_C2"/>
    <property type="match status" value="1"/>
</dbReference>